<name>A0A6J5L6E8_9CAUD</name>
<dbReference type="GO" id="GO:0004803">
    <property type="term" value="F:transposase activity"/>
    <property type="evidence" value="ECO:0007669"/>
    <property type="project" value="InterPro"/>
</dbReference>
<reference evidence="2" key="1">
    <citation type="submission" date="2020-04" db="EMBL/GenBank/DDBJ databases">
        <authorList>
            <person name="Chiriac C."/>
            <person name="Salcher M."/>
            <person name="Ghai R."/>
            <person name="Kavagutti S V."/>
        </authorList>
    </citation>
    <scope>NUCLEOTIDE SEQUENCE</scope>
</reference>
<dbReference type="InterPro" id="IPR036515">
    <property type="entry name" value="Transposase_17_sf"/>
</dbReference>
<dbReference type="PANTHER" id="PTHR33360:SF2">
    <property type="entry name" value="TRANSPOSASE FOR INSERTION SEQUENCE ELEMENT IS200"/>
    <property type="match status" value="1"/>
</dbReference>
<dbReference type="InterPro" id="IPR002686">
    <property type="entry name" value="Transposase_17"/>
</dbReference>
<dbReference type="PANTHER" id="PTHR33360">
    <property type="entry name" value="TRANSPOSASE FOR INSERTION SEQUENCE ELEMENT IS200"/>
    <property type="match status" value="1"/>
</dbReference>
<dbReference type="EMBL" id="LR796237">
    <property type="protein sequence ID" value="CAB4129961.1"/>
    <property type="molecule type" value="Genomic_DNA"/>
</dbReference>
<protein>
    <submittedName>
        <fullName evidence="2">COG1943 Transposase and inactivated derivatives</fullName>
    </submittedName>
</protein>
<dbReference type="SMART" id="SM01321">
    <property type="entry name" value="Y1_Tnp"/>
    <property type="match status" value="1"/>
</dbReference>
<accession>A0A6J5L6E8</accession>
<dbReference type="SUPFAM" id="SSF143422">
    <property type="entry name" value="Transposase IS200-like"/>
    <property type="match status" value="1"/>
</dbReference>
<organism evidence="2">
    <name type="scientific">uncultured Caudovirales phage</name>
    <dbReference type="NCBI Taxonomy" id="2100421"/>
    <lineage>
        <taxon>Viruses</taxon>
        <taxon>Duplodnaviria</taxon>
        <taxon>Heunggongvirae</taxon>
        <taxon>Uroviricota</taxon>
        <taxon>Caudoviricetes</taxon>
        <taxon>Peduoviridae</taxon>
        <taxon>Maltschvirus</taxon>
        <taxon>Maltschvirus maltsch</taxon>
    </lineage>
</organism>
<feature type="domain" description="Transposase IS200-like" evidence="1">
    <location>
        <begin position="12"/>
        <end position="131"/>
    </location>
</feature>
<dbReference type="Pfam" id="PF01797">
    <property type="entry name" value="Y1_Tnp"/>
    <property type="match status" value="1"/>
</dbReference>
<gene>
    <name evidence="2" type="ORF">UFOVP116_200</name>
</gene>
<dbReference type="GO" id="GO:0006313">
    <property type="term" value="P:DNA transposition"/>
    <property type="evidence" value="ECO:0007669"/>
    <property type="project" value="InterPro"/>
</dbReference>
<sequence length="132" mass="15502">MSLHKKPANKGKFCLKMHLIFVVKYRKKLLDNFQICAIIKGKLLALQTSDFTIEVMETDKDHIHMLVSYSPNVTVSQVVRKLKQETTYDVWQKIDLSKYFWKERTFWSDGYFVCSIGNASEQTIKNYIENKG</sequence>
<evidence type="ECO:0000313" key="2">
    <source>
        <dbReference type="EMBL" id="CAB4129961.1"/>
    </source>
</evidence>
<evidence type="ECO:0000259" key="1">
    <source>
        <dbReference type="SMART" id="SM01321"/>
    </source>
</evidence>
<proteinExistence type="predicted"/>
<dbReference type="NCBIfam" id="NF033573">
    <property type="entry name" value="transpos_IS200"/>
    <property type="match status" value="1"/>
</dbReference>
<dbReference type="GO" id="GO:0003677">
    <property type="term" value="F:DNA binding"/>
    <property type="evidence" value="ECO:0007669"/>
    <property type="project" value="InterPro"/>
</dbReference>
<dbReference type="Gene3D" id="3.30.70.1290">
    <property type="entry name" value="Transposase IS200-like"/>
    <property type="match status" value="1"/>
</dbReference>